<evidence type="ECO:0000313" key="2">
    <source>
        <dbReference type="Proteomes" id="UP001355207"/>
    </source>
</evidence>
<dbReference type="GeneID" id="91094112"/>
<evidence type="ECO:0008006" key="3">
    <source>
        <dbReference type="Google" id="ProtNLM"/>
    </source>
</evidence>
<dbReference type="EMBL" id="CP144101">
    <property type="protein sequence ID" value="WWC88531.1"/>
    <property type="molecule type" value="Genomic_DNA"/>
</dbReference>
<reference evidence="1 2" key="1">
    <citation type="submission" date="2024-01" db="EMBL/GenBank/DDBJ databases">
        <title>Comparative genomics of Cryptococcus and Kwoniella reveals pathogenesis evolution and contrasting modes of karyotype evolution via chromosome fusion or intercentromeric recombination.</title>
        <authorList>
            <person name="Coelho M.A."/>
            <person name="David-Palma M."/>
            <person name="Shea T."/>
            <person name="Bowers K."/>
            <person name="McGinley-Smith S."/>
            <person name="Mohammad A.W."/>
            <person name="Gnirke A."/>
            <person name="Yurkov A.M."/>
            <person name="Nowrousian M."/>
            <person name="Sun S."/>
            <person name="Cuomo C.A."/>
            <person name="Heitman J."/>
        </authorList>
    </citation>
    <scope>NUCLEOTIDE SEQUENCE [LARGE SCALE GENOMIC DNA]</scope>
    <source>
        <strain evidence="1 2">CBS 6074</strain>
    </source>
</reference>
<dbReference type="Proteomes" id="UP001355207">
    <property type="component" value="Chromosome 4"/>
</dbReference>
<protein>
    <recommendedName>
        <fullName evidence="3">NADH:ubiquinone oxidoreductase intermediate-associated protein 30 domain-containing protein</fullName>
    </recommendedName>
</protein>
<sequence>MSQDTYTFHPSLANGKYDSEAATLNDVMGTDTILVVPSSQQRVADETNARTFSIQGEIRDVTNINHPREIGSLFFGKLDGSPKIGKFRKVDKAFPRDAYMDSYFEYGAKSACERLGRLNSTIKQRMSSSYTYSVSSMITSMDLKKFNVPTNAKATLTFDQVQCDRHLDYMYYKEISQMRETCKFVKSAGSGDMIRKYPDNVTFIGLTGNLSWDGGSRDVEFNFTLQDEISKAPTGSEYA</sequence>
<name>A0AAX4JSW7_9TREE</name>
<organism evidence="1 2">
    <name type="scientific">Kwoniella dendrophila CBS 6074</name>
    <dbReference type="NCBI Taxonomy" id="1295534"/>
    <lineage>
        <taxon>Eukaryota</taxon>
        <taxon>Fungi</taxon>
        <taxon>Dikarya</taxon>
        <taxon>Basidiomycota</taxon>
        <taxon>Agaricomycotina</taxon>
        <taxon>Tremellomycetes</taxon>
        <taxon>Tremellales</taxon>
        <taxon>Cryptococcaceae</taxon>
        <taxon>Kwoniella</taxon>
    </lineage>
</organism>
<accession>A0AAX4JSW7</accession>
<gene>
    <name evidence="1" type="ORF">L201_003442</name>
</gene>
<proteinExistence type="predicted"/>
<dbReference type="AlphaFoldDB" id="A0AAX4JSW7"/>
<evidence type="ECO:0000313" key="1">
    <source>
        <dbReference type="EMBL" id="WWC88531.1"/>
    </source>
</evidence>
<keyword evidence="2" id="KW-1185">Reference proteome</keyword>
<dbReference type="RefSeq" id="XP_066075294.1">
    <property type="nucleotide sequence ID" value="XM_066219197.1"/>
</dbReference>